<dbReference type="EMBL" id="CAVMJV010000014">
    <property type="protein sequence ID" value="CAK5049773.1"/>
    <property type="molecule type" value="Genomic_DNA"/>
</dbReference>
<comment type="caution">
    <text evidence="1">The sequence shown here is derived from an EMBL/GenBank/DDBJ whole genome shotgun (WGS) entry which is preliminary data.</text>
</comment>
<evidence type="ECO:0000313" key="2">
    <source>
        <dbReference type="Proteomes" id="UP001497535"/>
    </source>
</evidence>
<sequence>MVVVSTKIVLKFFCNCLKALKFWVYIFLSVFSNRSQNSRILGIQGVVVVKTLKVSKPSGFLPSLFLSSFLK</sequence>
<reference evidence="1" key="1">
    <citation type="submission" date="2023-11" db="EMBL/GenBank/DDBJ databases">
        <authorList>
            <person name="Poullet M."/>
        </authorList>
    </citation>
    <scope>NUCLEOTIDE SEQUENCE</scope>
    <source>
        <strain evidence="1">E1834</strain>
    </source>
</reference>
<evidence type="ECO:0000313" key="1">
    <source>
        <dbReference type="EMBL" id="CAK5049773.1"/>
    </source>
</evidence>
<proteinExistence type="predicted"/>
<name>A0ACB0YJT7_MELEN</name>
<organism evidence="1 2">
    <name type="scientific">Meloidogyne enterolobii</name>
    <name type="common">Root-knot nematode worm</name>
    <name type="synonym">Meloidogyne mayaguensis</name>
    <dbReference type="NCBI Taxonomy" id="390850"/>
    <lineage>
        <taxon>Eukaryota</taxon>
        <taxon>Metazoa</taxon>
        <taxon>Ecdysozoa</taxon>
        <taxon>Nematoda</taxon>
        <taxon>Chromadorea</taxon>
        <taxon>Rhabditida</taxon>
        <taxon>Tylenchina</taxon>
        <taxon>Tylenchomorpha</taxon>
        <taxon>Tylenchoidea</taxon>
        <taxon>Meloidogynidae</taxon>
        <taxon>Meloidogyninae</taxon>
        <taxon>Meloidogyne</taxon>
    </lineage>
</organism>
<dbReference type="Proteomes" id="UP001497535">
    <property type="component" value="Unassembled WGS sequence"/>
</dbReference>
<accession>A0ACB0YJT7</accession>
<protein>
    <submittedName>
        <fullName evidence="1">Uncharacterized protein</fullName>
    </submittedName>
</protein>
<gene>
    <name evidence="1" type="ORF">MENTE1834_LOCUS13115</name>
</gene>
<keyword evidence="2" id="KW-1185">Reference proteome</keyword>